<dbReference type="Proteomes" id="UP000663891">
    <property type="component" value="Unassembled WGS sequence"/>
</dbReference>
<sequence length="456" mass="52274">MKQVITAPIKFNTSATIARIHDSPMTAFRILITSSAIPIPRRTAIIPLIKLAVARILGNRYIRFFSFSFTNIFDNIDMTDNGAKMQHIIMNTRAAIVVKSTLEMYASKVKKISEVDVNYEVIPPRFSVQDAEELQQGVEYLTEYGYAVFSNILTDDEVNNSVDLLWKHLENLKRPCYIRRNNPEAWDINWPGSTNIGLLNDHGIGQSEFMWYLRGIPNIKKVFSNIWNSNELFTSFDGAGCFRNWHLNKKWKTDSGWYHCDQNPFKKPDRCSVQGFVSLTDNNESTGGLVIVPGSHKNFISLQFLVNEERLWGDFVAMPSEVTETIHPRLVQCKAGDLIVWDSRCIHCNTPALIDKPDYETFSKTQLLRIVAYICMSPLSLFEPDGVRYENLEEFRELREDFVRDRVTCTHWPLELATASRAPHIDKIPLKLNAYQQSLIVGKHVEPENGTAETIF</sequence>
<dbReference type="PANTHER" id="PTHR31630:SF10">
    <property type="entry name" value="PHYTANOYL-COA DIOXYGENASE"/>
    <property type="match status" value="1"/>
</dbReference>
<dbReference type="Gene3D" id="2.60.120.620">
    <property type="entry name" value="q2cbj1_9rhob like domain"/>
    <property type="match status" value="1"/>
</dbReference>
<evidence type="ECO:0000313" key="1">
    <source>
        <dbReference type="EMBL" id="CAF1154439.1"/>
    </source>
</evidence>
<dbReference type="PANTHER" id="PTHR31630">
    <property type="entry name" value="PHYTANOYL-COA DIOXYGENASE-RELATED-RELATED"/>
    <property type="match status" value="1"/>
</dbReference>
<comment type="caution">
    <text evidence="1">The sequence shown here is derived from an EMBL/GenBank/DDBJ whole genome shotgun (WGS) entry which is preliminary data.</text>
</comment>
<protein>
    <recommendedName>
        <fullName evidence="3">Phytanoyl-CoA dioxygenase</fullName>
    </recommendedName>
</protein>
<dbReference type="EMBL" id="CAJNON010000265">
    <property type="protein sequence ID" value="CAF1154439.1"/>
    <property type="molecule type" value="Genomic_DNA"/>
</dbReference>
<proteinExistence type="predicted"/>
<accession>A0A814T2W3</accession>
<evidence type="ECO:0008006" key="3">
    <source>
        <dbReference type="Google" id="ProtNLM"/>
    </source>
</evidence>
<name>A0A814T2W3_9BILA</name>
<dbReference type="AlphaFoldDB" id="A0A814T2W3"/>
<dbReference type="OrthoDB" id="445007at2759"/>
<dbReference type="InterPro" id="IPR008775">
    <property type="entry name" value="Phytyl_CoA_dOase-like"/>
</dbReference>
<organism evidence="1 2">
    <name type="scientific">Adineta steineri</name>
    <dbReference type="NCBI Taxonomy" id="433720"/>
    <lineage>
        <taxon>Eukaryota</taxon>
        <taxon>Metazoa</taxon>
        <taxon>Spiralia</taxon>
        <taxon>Gnathifera</taxon>
        <taxon>Rotifera</taxon>
        <taxon>Eurotatoria</taxon>
        <taxon>Bdelloidea</taxon>
        <taxon>Adinetida</taxon>
        <taxon>Adinetidae</taxon>
        <taxon>Adineta</taxon>
    </lineage>
</organism>
<dbReference type="Pfam" id="PF05721">
    <property type="entry name" value="PhyH"/>
    <property type="match status" value="1"/>
</dbReference>
<evidence type="ECO:0000313" key="2">
    <source>
        <dbReference type="Proteomes" id="UP000663891"/>
    </source>
</evidence>
<reference evidence="1" key="1">
    <citation type="submission" date="2021-02" db="EMBL/GenBank/DDBJ databases">
        <authorList>
            <person name="Nowell W R."/>
        </authorList>
    </citation>
    <scope>NUCLEOTIDE SEQUENCE</scope>
</reference>
<gene>
    <name evidence="1" type="ORF">VCS650_LOCUS22995</name>
</gene>
<dbReference type="SUPFAM" id="SSF51197">
    <property type="entry name" value="Clavaminate synthase-like"/>
    <property type="match status" value="1"/>
</dbReference>